<comment type="similarity">
    <text evidence="1">Belongs to the short-chain dehydrogenases/reductases (SDR) family.</text>
</comment>
<proteinExistence type="inferred from homology"/>
<organism evidence="3 4">
    <name type="scientific">Vineibacter terrae</name>
    <dbReference type="NCBI Taxonomy" id="2586908"/>
    <lineage>
        <taxon>Bacteria</taxon>
        <taxon>Pseudomonadati</taxon>
        <taxon>Pseudomonadota</taxon>
        <taxon>Alphaproteobacteria</taxon>
        <taxon>Hyphomicrobiales</taxon>
        <taxon>Vineibacter</taxon>
    </lineage>
</organism>
<dbReference type="RefSeq" id="WP_147845647.1">
    <property type="nucleotide sequence ID" value="NZ_VDUZ01000003.1"/>
</dbReference>
<dbReference type="OrthoDB" id="9809287at2"/>
<evidence type="ECO:0000313" key="3">
    <source>
        <dbReference type="EMBL" id="TXL81740.1"/>
    </source>
</evidence>
<dbReference type="PRINTS" id="PR00081">
    <property type="entry name" value="GDHRDH"/>
</dbReference>
<evidence type="ECO:0000256" key="2">
    <source>
        <dbReference type="ARBA" id="ARBA00023002"/>
    </source>
</evidence>
<dbReference type="PANTHER" id="PTHR24321:SF8">
    <property type="entry name" value="ESTRADIOL 17-BETA-DEHYDROGENASE 8-RELATED"/>
    <property type="match status" value="1"/>
</dbReference>
<reference evidence="3 4" key="1">
    <citation type="submission" date="2019-06" db="EMBL/GenBank/DDBJ databases">
        <title>New taxonomy in bacterial strain CC-CFT640, isolated from vineyard.</title>
        <authorList>
            <person name="Lin S.-Y."/>
            <person name="Tsai C.-F."/>
            <person name="Young C.-C."/>
        </authorList>
    </citation>
    <scope>NUCLEOTIDE SEQUENCE [LARGE SCALE GENOMIC DNA]</scope>
    <source>
        <strain evidence="3 4">CC-CFT640</strain>
    </source>
</reference>
<dbReference type="FunFam" id="3.40.50.720:FF:000084">
    <property type="entry name" value="Short-chain dehydrogenase reductase"/>
    <property type="match status" value="1"/>
</dbReference>
<comment type="caution">
    <text evidence="3">The sequence shown here is derived from an EMBL/GenBank/DDBJ whole genome shotgun (WGS) entry which is preliminary data.</text>
</comment>
<dbReference type="Pfam" id="PF13561">
    <property type="entry name" value="adh_short_C2"/>
    <property type="match status" value="1"/>
</dbReference>
<dbReference type="AlphaFoldDB" id="A0A5C8PV55"/>
<dbReference type="EMBL" id="VDUZ01000003">
    <property type="protein sequence ID" value="TXL81740.1"/>
    <property type="molecule type" value="Genomic_DNA"/>
</dbReference>
<evidence type="ECO:0000313" key="4">
    <source>
        <dbReference type="Proteomes" id="UP000321638"/>
    </source>
</evidence>
<dbReference type="InterPro" id="IPR002347">
    <property type="entry name" value="SDR_fam"/>
</dbReference>
<gene>
    <name evidence="3" type="ORF">FHP25_04210</name>
</gene>
<dbReference type="PANTHER" id="PTHR24321">
    <property type="entry name" value="DEHYDROGENASES, SHORT CHAIN"/>
    <property type="match status" value="1"/>
</dbReference>
<evidence type="ECO:0000256" key="1">
    <source>
        <dbReference type="ARBA" id="ARBA00006484"/>
    </source>
</evidence>
<keyword evidence="2" id="KW-0560">Oxidoreductase</keyword>
<dbReference type="GO" id="GO:0016491">
    <property type="term" value="F:oxidoreductase activity"/>
    <property type="evidence" value="ECO:0007669"/>
    <property type="project" value="UniProtKB-KW"/>
</dbReference>
<name>A0A5C8PV55_9HYPH</name>
<dbReference type="NCBIfam" id="NF005559">
    <property type="entry name" value="PRK07231.1"/>
    <property type="match status" value="1"/>
</dbReference>
<dbReference type="Proteomes" id="UP000321638">
    <property type="component" value="Unassembled WGS sequence"/>
</dbReference>
<sequence length="259" mass="26927">MKRVEGKVAIVTGGASGIGAATCRVLALEGAQVVVADISERRGPSVAESIRADGGAAHFMRLDAGDAASWRAVVDATVERFGGLDILVNCAYSGKAGAVDTMPDETWGQAFRVTTDGVFYGMKTAGAQMRAGGAIVNIASVAAYRGSTHNVAYAAAKSAVISATRSAAMRFAEMPHKIRVNAVAPGMIQTPALEKTFEALARQGRSVDSTKAAMVRQIPLGHVGAPEDIARAVLFLASDEARYITGTELVVDGGFLARW</sequence>
<dbReference type="SUPFAM" id="SSF51735">
    <property type="entry name" value="NAD(P)-binding Rossmann-fold domains"/>
    <property type="match status" value="1"/>
</dbReference>
<accession>A0A5C8PV55</accession>
<dbReference type="InterPro" id="IPR036291">
    <property type="entry name" value="NAD(P)-bd_dom_sf"/>
</dbReference>
<dbReference type="Gene3D" id="3.40.50.720">
    <property type="entry name" value="NAD(P)-binding Rossmann-like Domain"/>
    <property type="match status" value="1"/>
</dbReference>
<keyword evidence="4" id="KW-1185">Reference proteome</keyword>
<dbReference type="PRINTS" id="PR00080">
    <property type="entry name" value="SDRFAMILY"/>
</dbReference>
<protein>
    <submittedName>
        <fullName evidence="3">SDR family oxidoreductase</fullName>
    </submittedName>
</protein>